<evidence type="ECO:0000313" key="1">
    <source>
        <dbReference type="EMBL" id="QIC70660.1"/>
    </source>
</evidence>
<dbReference type="SUPFAM" id="SSF53474">
    <property type="entry name" value="alpha/beta-Hydrolases"/>
    <property type="match status" value="1"/>
</dbReference>
<dbReference type="EMBL" id="CP044455">
    <property type="protein sequence ID" value="QIC70660.1"/>
    <property type="molecule type" value="Genomic_DNA"/>
</dbReference>
<dbReference type="InterPro" id="IPR010662">
    <property type="entry name" value="RBBP9/YdeN"/>
</dbReference>
<dbReference type="Gene3D" id="3.40.50.1820">
    <property type="entry name" value="alpha/beta hydrolase"/>
    <property type="match status" value="1"/>
</dbReference>
<reference evidence="1 2" key="1">
    <citation type="submission" date="2019-09" db="EMBL/GenBank/DDBJ databases">
        <title>Non-baumannii Acinetobacter spp. carrying blaNDM-1 isolated in China.</title>
        <authorList>
            <person name="Cui C."/>
            <person name="Chen C."/>
            <person name="Sun J."/>
            <person name="Liu Y."/>
        </authorList>
    </citation>
    <scope>NUCLEOTIDE SEQUENCE [LARGE SCALE GENOMIC DNA]</scope>
    <source>
        <strain evidence="1 2">B18</strain>
    </source>
</reference>
<dbReference type="InterPro" id="IPR029058">
    <property type="entry name" value="AB_hydrolase_fold"/>
</dbReference>
<dbReference type="AlphaFoldDB" id="A0A6C0Y3L4"/>
<accession>A0A6C0Y3L4</accession>
<name>A0A6C0Y3L4_9GAMM</name>
<dbReference type="RefSeq" id="WP_163145967.1">
    <property type="nucleotide sequence ID" value="NZ_CP039031.1"/>
</dbReference>
<dbReference type="GO" id="GO:0016787">
    <property type="term" value="F:hydrolase activity"/>
    <property type="evidence" value="ECO:0007669"/>
    <property type="project" value="UniProtKB-KW"/>
</dbReference>
<proteinExistence type="predicted"/>
<protein>
    <submittedName>
        <fullName evidence="1">Alpha/beta hydrolase</fullName>
    </submittedName>
</protein>
<organism evidence="1 2">
    <name type="scientific">Acinetobacter indicus</name>
    <dbReference type="NCBI Taxonomy" id="756892"/>
    <lineage>
        <taxon>Bacteria</taxon>
        <taxon>Pseudomonadati</taxon>
        <taxon>Pseudomonadota</taxon>
        <taxon>Gammaproteobacteria</taxon>
        <taxon>Moraxellales</taxon>
        <taxon>Moraxellaceae</taxon>
        <taxon>Acinetobacter</taxon>
    </lineage>
</organism>
<dbReference type="Proteomes" id="UP000503440">
    <property type="component" value="Chromosome"/>
</dbReference>
<dbReference type="Pfam" id="PF06821">
    <property type="entry name" value="Ser_hydrolase"/>
    <property type="match status" value="1"/>
</dbReference>
<sequence length="201" mass="22541">MIHTVIVPGVGGSEYGHWQSWLQRQLMSCSRVEQQDWNAPVLETWVEQFRSTVAAIDAPLQIVAHSFGCLTTVAALAQYPALQRKVKNLVLVAPANPGRFGEAGFARDSQHDYQDYFHQLQVQVPASMLISENDPWLNAEHALELAQSWQLEPVSLGHVGHINVASGFGPFPELWNYLISEKAMQHISITDDSKYLFKFAI</sequence>
<evidence type="ECO:0000313" key="2">
    <source>
        <dbReference type="Proteomes" id="UP000503440"/>
    </source>
</evidence>
<gene>
    <name evidence="1" type="ORF">FSC09_09645</name>
</gene>
<keyword evidence="1" id="KW-0378">Hydrolase</keyword>